<dbReference type="STRING" id="1121001.SAMN02745857_01200"/>
<dbReference type="OrthoDB" id="9814407at2"/>
<accession>A0A1W1XC13</accession>
<dbReference type="InterPro" id="IPR011008">
    <property type="entry name" value="Dimeric_a/b-barrel"/>
</dbReference>
<dbReference type="Pfam" id="PF03795">
    <property type="entry name" value="YCII"/>
    <property type="match status" value="1"/>
</dbReference>
<sequence length="95" mass="10061">MFVVLLEFATNKSQAAHFMEGHKAWLQRGFDDGVFQLSGSVLPAAGGAVLAHGVTRAELEQRVAQDPFVAEGVVGAKIIEIAPSRASEPLAFLLA</sequence>
<organism evidence="3 4">
    <name type="scientific">Andreprevotia lacus DSM 23236</name>
    <dbReference type="NCBI Taxonomy" id="1121001"/>
    <lineage>
        <taxon>Bacteria</taxon>
        <taxon>Pseudomonadati</taxon>
        <taxon>Pseudomonadota</taxon>
        <taxon>Betaproteobacteria</taxon>
        <taxon>Neisseriales</taxon>
        <taxon>Chitinibacteraceae</taxon>
        <taxon>Andreprevotia</taxon>
    </lineage>
</organism>
<name>A0A1W1XC13_9NEIS</name>
<proteinExistence type="inferred from homology"/>
<dbReference type="PANTHER" id="PTHR37828:SF1">
    <property type="entry name" value="YCII-RELATED DOMAIN-CONTAINING PROTEIN"/>
    <property type="match status" value="1"/>
</dbReference>
<keyword evidence="4" id="KW-1185">Reference proteome</keyword>
<dbReference type="EMBL" id="FWXD01000005">
    <property type="protein sequence ID" value="SMC21390.1"/>
    <property type="molecule type" value="Genomic_DNA"/>
</dbReference>
<evidence type="ECO:0000256" key="1">
    <source>
        <dbReference type="ARBA" id="ARBA00007689"/>
    </source>
</evidence>
<dbReference type="RefSeq" id="WP_084089859.1">
    <property type="nucleotide sequence ID" value="NZ_FWXD01000005.1"/>
</dbReference>
<dbReference type="Proteomes" id="UP000192761">
    <property type="component" value="Unassembled WGS sequence"/>
</dbReference>
<comment type="similarity">
    <text evidence="1">Belongs to the YciI family.</text>
</comment>
<dbReference type="PANTHER" id="PTHR37828">
    <property type="entry name" value="GSR2449 PROTEIN"/>
    <property type="match status" value="1"/>
</dbReference>
<gene>
    <name evidence="3" type="ORF">SAMN02745857_01200</name>
</gene>
<dbReference type="Gene3D" id="3.30.70.1060">
    <property type="entry name" value="Dimeric alpha+beta barrel"/>
    <property type="match status" value="1"/>
</dbReference>
<evidence type="ECO:0000259" key="2">
    <source>
        <dbReference type="Pfam" id="PF03795"/>
    </source>
</evidence>
<feature type="domain" description="YCII-related" evidence="2">
    <location>
        <begin position="1"/>
        <end position="76"/>
    </location>
</feature>
<dbReference type="SUPFAM" id="SSF54909">
    <property type="entry name" value="Dimeric alpha+beta barrel"/>
    <property type="match status" value="1"/>
</dbReference>
<evidence type="ECO:0000313" key="4">
    <source>
        <dbReference type="Proteomes" id="UP000192761"/>
    </source>
</evidence>
<evidence type="ECO:0000313" key="3">
    <source>
        <dbReference type="EMBL" id="SMC21390.1"/>
    </source>
</evidence>
<protein>
    <submittedName>
        <fullName evidence="3">Uncharacterized conserved protein YciI, contains a putative active-site phosphohistidine</fullName>
    </submittedName>
</protein>
<reference evidence="3 4" key="1">
    <citation type="submission" date="2017-04" db="EMBL/GenBank/DDBJ databases">
        <authorList>
            <person name="Afonso C.L."/>
            <person name="Miller P.J."/>
            <person name="Scott M.A."/>
            <person name="Spackman E."/>
            <person name="Goraichik I."/>
            <person name="Dimitrov K.M."/>
            <person name="Suarez D.L."/>
            <person name="Swayne D.E."/>
        </authorList>
    </citation>
    <scope>NUCLEOTIDE SEQUENCE [LARGE SCALE GENOMIC DNA]</scope>
    <source>
        <strain evidence="3 4">DSM 23236</strain>
    </source>
</reference>
<dbReference type="AlphaFoldDB" id="A0A1W1XC13"/>
<dbReference type="InterPro" id="IPR005545">
    <property type="entry name" value="YCII"/>
</dbReference>